<feature type="region of interest" description="Disordered" evidence="8">
    <location>
        <begin position="570"/>
        <end position="608"/>
    </location>
</feature>
<keyword evidence="3" id="KW-0813">Transport</keyword>
<dbReference type="InterPro" id="IPR012286">
    <property type="entry name" value="Tetrahaem_cytochrome"/>
</dbReference>
<evidence type="ECO:0000256" key="6">
    <source>
        <dbReference type="ARBA" id="ARBA00022982"/>
    </source>
</evidence>
<evidence type="ECO:0000256" key="3">
    <source>
        <dbReference type="ARBA" id="ARBA00022448"/>
    </source>
</evidence>
<dbReference type="InterPro" id="IPR000253">
    <property type="entry name" value="FHA_dom"/>
</dbReference>
<dbReference type="GO" id="GO:0030313">
    <property type="term" value="C:cell envelope"/>
    <property type="evidence" value="ECO:0007669"/>
    <property type="project" value="UniProtKB-SubCell"/>
</dbReference>
<dbReference type="Proteomes" id="UP000430021">
    <property type="component" value="Unassembled WGS sequence"/>
</dbReference>
<dbReference type="AlphaFoldDB" id="A0A6I4UPQ9"/>
<proteinExistence type="predicted"/>
<keyword evidence="13" id="KW-1185">Reference proteome</keyword>
<comment type="subcellular location">
    <subcellularLocation>
        <location evidence="2">Cell envelope</location>
    </subcellularLocation>
</comment>
<dbReference type="Gene3D" id="3.90.10.10">
    <property type="entry name" value="Cytochrome C3"/>
    <property type="match status" value="2"/>
</dbReference>
<evidence type="ECO:0000313" key="10">
    <source>
        <dbReference type="EMBL" id="MBB3776725.1"/>
    </source>
</evidence>
<keyword evidence="7" id="KW-0408">Iron</keyword>
<feature type="region of interest" description="Disordered" evidence="8">
    <location>
        <begin position="426"/>
        <end position="447"/>
    </location>
</feature>
<dbReference type="InterPro" id="IPR036280">
    <property type="entry name" value="Multihaem_cyt_sf"/>
</dbReference>
<dbReference type="Proteomes" id="UP000548685">
    <property type="component" value="Unassembled WGS sequence"/>
</dbReference>
<dbReference type="Pfam" id="PF14537">
    <property type="entry name" value="Cytochrom_c3_2"/>
    <property type="match status" value="1"/>
</dbReference>
<evidence type="ECO:0000313" key="12">
    <source>
        <dbReference type="Proteomes" id="UP000430021"/>
    </source>
</evidence>
<dbReference type="EMBL" id="JACICE010000003">
    <property type="protein sequence ID" value="MBB3776725.1"/>
    <property type="molecule type" value="Genomic_DNA"/>
</dbReference>
<evidence type="ECO:0000313" key="13">
    <source>
        <dbReference type="Proteomes" id="UP000548685"/>
    </source>
</evidence>
<evidence type="ECO:0000256" key="7">
    <source>
        <dbReference type="ARBA" id="ARBA00023004"/>
    </source>
</evidence>
<evidence type="ECO:0000256" key="4">
    <source>
        <dbReference type="ARBA" id="ARBA00022617"/>
    </source>
</evidence>
<dbReference type="Pfam" id="PF00498">
    <property type="entry name" value="FHA"/>
    <property type="match status" value="1"/>
</dbReference>
<dbReference type="Gene3D" id="2.60.200.20">
    <property type="match status" value="1"/>
</dbReference>
<evidence type="ECO:0000256" key="2">
    <source>
        <dbReference type="ARBA" id="ARBA00004196"/>
    </source>
</evidence>
<keyword evidence="5" id="KW-0479">Metal-binding</keyword>
<keyword evidence="4" id="KW-0349">Heme</keyword>
<organism evidence="11 12">
    <name type="scientific">Erythrobacter ramosus</name>
    <dbReference type="NCBI Taxonomy" id="35811"/>
    <lineage>
        <taxon>Bacteria</taxon>
        <taxon>Pseudomonadati</taxon>
        <taxon>Pseudomonadota</taxon>
        <taxon>Alphaproteobacteria</taxon>
        <taxon>Sphingomonadales</taxon>
        <taxon>Erythrobacteraceae</taxon>
        <taxon>Erythrobacter/Porphyrobacter group</taxon>
        <taxon>Erythrobacter</taxon>
    </lineage>
</organism>
<dbReference type="OrthoDB" id="7387371at2"/>
<evidence type="ECO:0000256" key="1">
    <source>
        <dbReference type="ARBA" id="ARBA00001926"/>
    </source>
</evidence>
<dbReference type="GO" id="GO:0046872">
    <property type="term" value="F:metal ion binding"/>
    <property type="evidence" value="ECO:0007669"/>
    <property type="project" value="UniProtKB-KW"/>
</dbReference>
<accession>A0A6I4UPQ9</accession>
<comment type="caution">
    <text evidence="11">The sequence shown here is derived from an EMBL/GenBank/DDBJ whole genome shotgun (WGS) entry which is preliminary data.</text>
</comment>
<keyword evidence="6" id="KW-0249">Electron transport</keyword>
<reference evidence="10 13" key="2">
    <citation type="submission" date="2020-08" db="EMBL/GenBank/DDBJ databases">
        <title>Genomic Encyclopedia of Type Strains, Phase IV (KMG-IV): sequencing the most valuable type-strain genomes for metagenomic binning, comparative biology and taxonomic classification.</title>
        <authorList>
            <person name="Goeker M."/>
        </authorList>
    </citation>
    <scope>NUCLEOTIDE SEQUENCE [LARGE SCALE GENOMIC DNA]</scope>
    <source>
        <strain evidence="10 13">DSM 8510</strain>
    </source>
</reference>
<dbReference type="CDD" id="cd08168">
    <property type="entry name" value="Cytochrom_C3"/>
    <property type="match status" value="1"/>
</dbReference>
<evidence type="ECO:0000256" key="8">
    <source>
        <dbReference type="SAM" id="MobiDB-lite"/>
    </source>
</evidence>
<evidence type="ECO:0000259" key="9">
    <source>
        <dbReference type="PROSITE" id="PS50006"/>
    </source>
</evidence>
<dbReference type="SUPFAM" id="SSF49879">
    <property type="entry name" value="SMAD/FHA domain"/>
    <property type="match status" value="1"/>
</dbReference>
<dbReference type="SUPFAM" id="SSF48695">
    <property type="entry name" value="Multiheme cytochromes"/>
    <property type="match status" value="1"/>
</dbReference>
<dbReference type="PANTHER" id="PTHR39425">
    <property type="entry name" value="LIPOPROTEIN CYTOCHROME C"/>
    <property type="match status" value="1"/>
</dbReference>
<name>A0A6I4UPQ9_9SPHN</name>
<comment type="cofactor">
    <cofactor evidence="1">
        <name>heme c</name>
        <dbReference type="ChEBI" id="CHEBI:61717"/>
    </cofactor>
</comment>
<evidence type="ECO:0000256" key="5">
    <source>
        <dbReference type="ARBA" id="ARBA00022723"/>
    </source>
</evidence>
<dbReference type="InterPro" id="IPR008984">
    <property type="entry name" value="SMAD_FHA_dom_sf"/>
</dbReference>
<dbReference type="PROSITE" id="PS50006">
    <property type="entry name" value="FHA_DOMAIN"/>
    <property type="match status" value="1"/>
</dbReference>
<dbReference type="EMBL" id="WTYB01000003">
    <property type="protein sequence ID" value="MXP39579.1"/>
    <property type="molecule type" value="Genomic_DNA"/>
</dbReference>
<dbReference type="CDD" id="cd00060">
    <property type="entry name" value="FHA"/>
    <property type="match status" value="1"/>
</dbReference>
<feature type="compositionally biased region" description="Low complexity" evidence="8">
    <location>
        <begin position="593"/>
        <end position="608"/>
    </location>
</feature>
<sequence>MAFLIRTIDFTAAGREIIRDRVVDQNSLTIGRAAENDIHLPDLAVEQNHVRIDLQGDGTLAVAALGTLGFALDGRVVTEGTIDPRTGGEISLGAARFAVASEADGRTIITIRQVVADEGKGDALRGFALASVLPSKRAMSWAFASAILLLLLLVPVASHLLRSPAKPDPTGKTPGTVLMDSAWTSGELSLKHHSLKDNCESCHVDAFESVQDETCISCHKDTGDHAPMPRLAKGSPALSPGDALQWRIAEGFGKEGPLGCVACHSEHEGPKRQPAGGEAFCSDCHNKLDTRLTDTALANAHDFGKGHPQFRPVYFASFGAAKPVRAAPGAKPVERSGLVFPHDVHMNARGGAARMAVSLSQYGKPLECKDCHILTSDRLSFKEVKMEDSCEGCHSLVSGRTAAGGFSKLRHGDIKDLAEDLARVSSGPRARVGPARQRPGQIGSASPYRADFGRPVRAYIGLSNALSAGGVCTECHLPTRGPTGQADLFPVNLPDRFLSSGYFNHEAHKREKCTDCHAADTSKVASDLLIPDLKSCRDCHLGATAVKTKKIVPSDCAMCHAYHLPAGQWQGLRSPKGPAPHYKPRPQAAPSPAKTKVAAVLATARQKP</sequence>
<reference evidence="11 12" key="1">
    <citation type="submission" date="2019-12" db="EMBL/GenBank/DDBJ databases">
        <title>Genomic-based taxomic classification of the family Erythrobacteraceae.</title>
        <authorList>
            <person name="Xu L."/>
        </authorList>
    </citation>
    <scope>NUCLEOTIDE SEQUENCE [LARGE SCALE GENOMIC DNA]</scope>
    <source>
        <strain evidence="11 12">JCM 10282</strain>
    </source>
</reference>
<dbReference type="RefSeq" id="WP_160761731.1">
    <property type="nucleotide sequence ID" value="NZ_BAAADZ010000011.1"/>
</dbReference>
<evidence type="ECO:0000313" key="11">
    <source>
        <dbReference type="EMBL" id="MXP39579.1"/>
    </source>
</evidence>
<gene>
    <name evidence="10" type="ORF">FHS52_002717</name>
    <name evidence="11" type="ORF">GRI59_13300</name>
</gene>
<protein>
    <submittedName>
        <fullName evidence="11">Cytochrome c family protein</fullName>
    </submittedName>
</protein>
<feature type="domain" description="FHA" evidence="9">
    <location>
        <begin position="28"/>
        <end position="77"/>
    </location>
</feature>
<dbReference type="PANTHER" id="PTHR39425:SF1">
    <property type="entry name" value="CYTOCHROME C7-LIKE DOMAIN-CONTAINING PROTEIN"/>
    <property type="match status" value="1"/>
</dbReference>